<feature type="domain" description="FAD-binding FR-type" evidence="2">
    <location>
        <begin position="1"/>
        <end position="95"/>
    </location>
</feature>
<name>A0AA37MKL8_SEGBR</name>
<dbReference type="NCBIfam" id="TIGR01316">
    <property type="entry name" value="gltA"/>
    <property type="match status" value="1"/>
</dbReference>
<dbReference type="InterPro" id="IPR017896">
    <property type="entry name" value="4Fe4S_Fe-S-bd"/>
</dbReference>
<dbReference type="Pfam" id="PF07992">
    <property type="entry name" value="Pyr_redox_2"/>
    <property type="match status" value="1"/>
</dbReference>
<protein>
    <submittedName>
        <fullName evidence="3">2-polyprenylphenol hydroxylase</fullName>
    </submittedName>
</protein>
<dbReference type="SUPFAM" id="SSF63380">
    <property type="entry name" value="Riboflavin synthase domain-like"/>
    <property type="match status" value="1"/>
</dbReference>
<feature type="domain" description="4Fe-4S ferredoxin-type" evidence="1">
    <location>
        <begin position="353"/>
        <end position="386"/>
    </location>
</feature>
<dbReference type="InterPro" id="IPR009051">
    <property type="entry name" value="Helical_ferredxn"/>
</dbReference>
<dbReference type="PRINTS" id="PR00419">
    <property type="entry name" value="ADXRDTASE"/>
</dbReference>
<dbReference type="PANTHER" id="PTHR42783">
    <property type="entry name" value="GLUTAMATE SYNTHASE [NADPH] SMALL CHAIN"/>
    <property type="match status" value="1"/>
</dbReference>
<evidence type="ECO:0000259" key="2">
    <source>
        <dbReference type="PROSITE" id="PS51384"/>
    </source>
</evidence>
<evidence type="ECO:0000259" key="1">
    <source>
        <dbReference type="PROSITE" id="PS51379"/>
    </source>
</evidence>
<proteinExistence type="predicted"/>
<dbReference type="InterPro" id="IPR017927">
    <property type="entry name" value="FAD-bd_FR_type"/>
</dbReference>
<dbReference type="InterPro" id="IPR006004">
    <property type="entry name" value="SudA-like"/>
</dbReference>
<dbReference type="Proteomes" id="UP000887043">
    <property type="component" value="Unassembled WGS sequence"/>
</dbReference>
<dbReference type="Gene3D" id="2.40.30.10">
    <property type="entry name" value="Translation factors"/>
    <property type="match status" value="1"/>
</dbReference>
<dbReference type="Pfam" id="PF14691">
    <property type="entry name" value="Fer4_20"/>
    <property type="match status" value="1"/>
</dbReference>
<dbReference type="SUPFAM" id="SSF52343">
    <property type="entry name" value="Ferredoxin reductase-like, C-terminal NADP-linked domain"/>
    <property type="match status" value="1"/>
</dbReference>
<reference evidence="3" key="1">
    <citation type="submission" date="2021-08" db="EMBL/GenBank/DDBJ databases">
        <title>Prevotella lacticifex sp. nov., isolated from rumen of cow.</title>
        <authorList>
            <person name="Shinkai T."/>
            <person name="Ikeyama N."/>
            <person name="Kumagai M."/>
            <person name="Ohmori H."/>
            <person name="Sakamoto M."/>
            <person name="Ohkuma M."/>
            <person name="Mitsumori M."/>
        </authorList>
    </citation>
    <scope>NUCLEOTIDE SEQUENCE</scope>
    <source>
        <strain evidence="3">DSM 11371</strain>
    </source>
</reference>
<dbReference type="RefSeq" id="WP_006283087.1">
    <property type="nucleotide sequence ID" value="NZ_BPTR01000001.1"/>
</dbReference>
<dbReference type="InterPro" id="IPR036188">
    <property type="entry name" value="FAD/NAD-bd_sf"/>
</dbReference>
<dbReference type="AlphaFoldDB" id="A0AA37MKL8"/>
<organism evidence="3 4">
    <name type="scientific">Segatella bryantii</name>
    <name type="common">Prevotella bryantii</name>
    <dbReference type="NCBI Taxonomy" id="77095"/>
    <lineage>
        <taxon>Bacteria</taxon>
        <taxon>Pseudomonadati</taxon>
        <taxon>Bacteroidota</taxon>
        <taxon>Bacteroidia</taxon>
        <taxon>Bacteroidales</taxon>
        <taxon>Prevotellaceae</taxon>
        <taxon>Segatella</taxon>
    </lineage>
</organism>
<dbReference type="PROSITE" id="PS51384">
    <property type="entry name" value="FAD_FR"/>
    <property type="match status" value="1"/>
</dbReference>
<evidence type="ECO:0000313" key="4">
    <source>
        <dbReference type="Proteomes" id="UP000887043"/>
    </source>
</evidence>
<evidence type="ECO:0000313" key="3">
    <source>
        <dbReference type="EMBL" id="GJG26904.1"/>
    </source>
</evidence>
<dbReference type="EMBL" id="BPTR01000001">
    <property type="protein sequence ID" value="GJG26904.1"/>
    <property type="molecule type" value="Genomic_DNA"/>
</dbReference>
<accession>A0AA37MKL8</accession>
<dbReference type="InterPro" id="IPR017938">
    <property type="entry name" value="Riboflavin_synthase-like_b-brl"/>
</dbReference>
<dbReference type="InterPro" id="IPR028261">
    <property type="entry name" value="DPD_II"/>
</dbReference>
<dbReference type="GO" id="GO:0051536">
    <property type="term" value="F:iron-sulfur cluster binding"/>
    <property type="evidence" value="ECO:0007669"/>
    <property type="project" value="InterPro"/>
</dbReference>
<dbReference type="InterPro" id="IPR039261">
    <property type="entry name" value="FNR_nucleotide-bd"/>
</dbReference>
<dbReference type="InterPro" id="IPR019480">
    <property type="entry name" value="Dihydroorotate_DH_Fe-S-bd"/>
</dbReference>
<dbReference type="NCBIfam" id="NF004862">
    <property type="entry name" value="PRK06222.1"/>
    <property type="match status" value="1"/>
</dbReference>
<dbReference type="CDD" id="cd06219">
    <property type="entry name" value="DHOD_e_trans_like1"/>
    <property type="match status" value="1"/>
</dbReference>
<comment type="caution">
    <text evidence="3">The sequence shown here is derived from an EMBL/GenBank/DDBJ whole genome shotgun (WGS) entry which is preliminary data.</text>
</comment>
<gene>
    <name evidence="3" type="ORF">PRRU23_06040</name>
</gene>
<sequence>MNKIVSKQQFSERVFKFEIEAPLIAKSRKAGNFVIVRVDKKSERMPLTIADADVEKGTITLVVQEVGLSSTKLCNLSEGDNVADIVGPLGNPTHIENFGTVICAGGGVGVAPMLPIIKALKAAGNRVLSVLAGRNKDLIIMEDDVRANSDETLIMTDDGSAGEKGVVTVGIEKFIKQEHIDKVFAIGPPIMMKFCCLLTQKYNLPTDVSLNTIMVDGTGMCGACRLTIGGKTKFVCIDGPEFDGALVDWDEMFKRMGTFKAVEREEMEHYQDHINQVDNNLVVEKTDIAMDVEPTNETVEELTDRNSVWRKELRASMKPKERSAIDRAIMQELDPVYRATTRLEEVNIGLTKEQALLEAKRCLDCGKPSCVEGCPVNINIPSFVKNIERGQFLAAAKVLKNTSALPAVCGRVCPQEKQCESKCIHIKMGGKAVAIGYLERFAADYERQSGQVALPQMATPNGIKVAVVGSGPAGLSFAGDMVKKGYDVFVFEALHEIGGVLKYGIPEFRLPNRIVDVEIENLRKMGVHFITDCIVGKTISVEELEEKGFKGIFVASGAGLPRFMNIPGENALNIMSSNEYLTRVNLMDAADPTTDTPINLGKKVIVVGGGNTAMDSCRTAKRLGAEVAIVYRRSEQEMPARLEEVKHAKEEGINFMTLHNPKEYLVDENGAVKAAVLEVMELGEPDESGRRSPVPTGETVTMECDQVIVAIGVSPNPLVPNSIPGLELGRKNTIAVNDEMQSSRSDLFAGGDIVRGGATVILAMGDGRKAAANMDKKLQADV</sequence>
<dbReference type="Gene3D" id="3.50.50.60">
    <property type="entry name" value="FAD/NAD(P)-binding domain"/>
    <property type="match status" value="2"/>
</dbReference>
<dbReference type="NCBIfam" id="NF009414">
    <property type="entry name" value="PRK12778.1"/>
    <property type="match status" value="1"/>
</dbReference>
<dbReference type="PROSITE" id="PS51379">
    <property type="entry name" value="4FE4S_FER_2"/>
    <property type="match status" value="1"/>
</dbReference>
<dbReference type="Gene3D" id="1.10.1060.10">
    <property type="entry name" value="Alpha-helical ferredoxin"/>
    <property type="match status" value="1"/>
</dbReference>
<dbReference type="Pfam" id="PF10418">
    <property type="entry name" value="DHODB_Fe-S_bind"/>
    <property type="match status" value="1"/>
</dbReference>
<dbReference type="GO" id="GO:0016491">
    <property type="term" value="F:oxidoreductase activity"/>
    <property type="evidence" value="ECO:0007669"/>
    <property type="project" value="InterPro"/>
</dbReference>
<dbReference type="SUPFAM" id="SSF51971">
    <property type="entry name" value="Nucleotide-binding domain"/>
    <property type="match status" value="1"/>
</dbReference>
<dbReference type="PANTHER" id="PTHR42783:SF3">
    <property type="entry name" value="GLUTAMATE SYNTHASE [NADPH] SMALL CHAIN-RELATED"/>
    <property type="match status" value="1"/>
</dbReference>
<dbReference type="SUPFAM" id="SSF46548">
    <property type="entry name" value="alpha-helical ferredoxin"/>
    <property type="match status" value="1"/>
</dbReference>
<dbReference type="Gene3D" id="3.40.50.80">
    <property type="entry name" value="Nucleotide-binding domain of ferredoxin-NADP reductase (FNR) module"/>
    <property type="match status" value="1"/>
</dbReference>
<dbReference type="InterPro" id="IPR023753">
    <property type="entry name" value="FAD/NAD-binding_dom"/>
</dbReference>